<dbReference type="InterPro" id="IPR050187">
    <property type="entry name" value="Lipid_Phosphate_FormReg"/>
</dbReference>
<dbReference type="GO" id="GO:0016301">
    <property type="term" value="F:kinase activity"/>
    <property type="evidence" value="ECO:0007669"/>
    <property type="project" value="InterPro"/>
</dbReference>
<dbReference type="InterPro" id="IPR017438">
    <property type="entry name" value="ATP-NAD_kinase_N"/>
</dbReference>
<dbReference type="PANTHER" id="PTHR12358:SF54">
    <property type="entry name" value="SPHINGOSINE KINASE RELATED PROTEIN"/>
    <property type="match status" value="1"/>
</dbReference>
<proteinExistence type="predicted"/>
<dbReference type="EMBL" id="BART01006614">
    <property type="protein sequence ID" value="GAG66757.1"/>
    <property type="molecule type" value="Genomic_DNA"/>
</dbReference>
<comment type="caution">
    <text evidence="2">The sequence shown here is derived from an EMBL/GenBank/DDBJ whole genome shotgun (WGS) entry which is preliminary data.</text>
</comment>
<gene>
    <name evidence="2" type="ORF">S01H4_15093</name>
</gene>
<dbReference type="InterPro" id="IPR001206">
    <property type="entry name" value="Diacylglycerol_kinase_cat_dom"/>
</dbReference>
<sequence length="210" mass="23759">MFLKTRLRQKTQIIVNPESNKGRTGKRWKNIKESLHTFFKEFKYEFTEKPLHATEISRAAIKEGTELIVGVGGDGTMHEIANGFFENQKIINPETVLGVLPSGTGSDLSKSLNIPPGIKNALEIIKNAPKSLIDTGRVRFKSKSGENKERFFLNIADFGIGGEVVRRVNLNRMKRRTSSYLQCLIATFINYKNKKLKLIIDGKELPSDEY</sequence>
<evidence type="ECO:0000313" key="2">
    <source>
        <dbReference type="EMBL" id="GAG66757.1"/>
    </source>
</evidence>
<name>X1A9P1_9ZZZZ</name>
<dbReference type="SMART" id="SM00046">
    <property type="entry name" value="DAGKc"/>
    <property type="match status" value="1"/>
</dbReference>
<dbReference type="InterPro" id="IPR016064">
    <property type="entry name" value="NAD/diacylglycerol_kinase_sf"/>
</dbReference>
<dbReference type="SUPFAM" id="SSF111331">
    <property type="entry name" value="NAD kinase/diacylglycerol kinase-like"/>
    <property type="match status" value="1"/>
</dbReference>
<organism evidence="2">
    <name type="scientific">marine sediment metagenome</name>
    <dbReference type="NCBI Taxonomy" id="412755"/>
    <lineage>
        <taxon>unclassified sequences</taxon>
        <taxon>metagenomes</taxon>
        <taxon>ecological metagenomes</taxon>
    </lineage>
</organism>
<dbReference type="PROSITE" id="PS50146">
    <property type="entry name" value="DAGK"/>
    <property type="match status" value="1"/>
</dbReference>
<dbReference type="Gene3D" id="3.40.50.10330">
    <property type="entry name" value="Probable inorganic polyphosphate/atp-NAD kinase, domain 1"/>
    <property type="match status" value="1"/>
</dbReference>
<evidence type="ECO:0000259" key="1">
    <source>
        <dbReference type="PROSITE" id="PS50146"/>
    </source>
</evidence>
<accession>X1A9P1</accession>
<protein>
    <recommendedName>
        <fullName evidence="1">DAGKc domain-containing protein</fullName>
    </recommendedName>
</protein>
<dbReference type="AlphaFoldDB" id="X1A9P1"/>
<dbReference type="PANTHER" id="PTHR12358">
    <property type="entry name" value="SPHINGOSINE KINASE"/>
    <property type="match status" value="1"/>
</dbReference>
<dbReference type="Pfam" id="PF00781">
    <property type="entry name" value="DAGK_cat"/>
    <property type="match status" value="1"/>
</dbReference>
<dbReference type="Gene3D" id="2.60.200.40">
    <property type="match status" value="1"/>
</dbReference>
<feature type="non-terminal residue" evidence="2">
    <location>
        <position position="210"/>
    </location>
</feature>
<reference evidence="2" key="1">
    <citation type="journal article" date="2014" name="Front. Microbiol.">
        <title>High frequency of phylogenetically diverse reductive dehalogenase-homologous genes in deep subseafloor sedimentary metagenomes.</title>
        <authorList>
            <person name="Kawai M."/>
            <person name="Futagami T."/>
            <person name="Toyoda A."/>
            <person name="Takaki Y."/>
            <person name="Nishi S."/>
            <person name="Hori S."/>
            <person name="Arai W."/>
            <person name="Tsubouchi T."/>
            <person name="Morono Y."/>
            <person name="Uchiyama I."/>
            <person name="Ito T."/>
            <person name="Fujiyama A."/>
            <person name="Inagaki F."/>
            <person name="Takami H."/>
        </authorList>
    </citation>
    <scope>NUCLEOTIDE SEQUENCE</scope>
    <source>
        <strain evidence="2">Expedition CK06-06</strain>
    </source>
</reference>
<feature type="domain" description="DAGKc" evidence="1">
    <location>
        <begin position="6"/>
        <end position="142"/>
    </location>
</feature>